<dbReference type="GO" id="GO:0016020">
    <property type="term" value="C:membrane"/>
    <property type="evidence" value="ECO:0007669"/>
    <property type="project" value="UniProtKB-SubCell"/>
</dbReference>
<dbReference type="PANTHER" id="PTHR19229">
    <property type="entry name" value="ATP-BINDING CASSETTE TRANSPORTER SUBFAMILY A ABCA"/>
    <property type="match status" value="1"/>
</dbReference>
<evidence type="ECO:0000256" key="2">
    <source>
        <dbReference type="ARBA" id="ARBA00022448"/>
    </source>
</evidence>
<dbReference type="FunFam" id="3.40.50.300:FF:000665">
    <property type="entry name" value="ABC transporter A family member 2"/>
    <property type="match status" value="1"/>
</dbReference>
<feature type="transmembrane region" description="Helical" evidence="8">
    <location>
        <begin position="393"/>
        <end position="412"/>
    </location>
</feature>
<dbReference type="Gene3D" id="3.40.50.300">
    <property type="entry name" value="P-loop containing nucleotide triphosphate hydrolases"/>
    <property type="match status" value="1"/>
</dbReference>
<dbReference type="InterPro" id="IPR026082">
    <property type="entry name" value="ABCA"/>
</dbReference>
<feature type="transmembrane region" description="Helical" evidence="8">
    <location>
        <begin position="362"/>
        <end position="386"/>
    </location>
</feature>
<dbReference type="GO" id="GO:0140359">
    <property type="term" value="F:ABC-type transporter activity"/>
    <property type="evidence" value="ECO:0007669"/>
    <property type="project" value="InterPro"/>
</dbReference>
<feature type="transmembrane region" description="Helical" evidence="8">
    <location>
        <begin position="465"/>
        <end position="486"/>
    </location>
</feature>
<dbReference type="OrthoDB" id="8061355at2759"/>
<dbReference type="GO" id="GO:0005319">
    <property type="term" value="F:lipid transporter activity"/>
    <property type="evidence" value="ECO:0007669"/>
    <property type="project" value="TreeGrafter"/>
</dbReference>
<dbReference type="Pfam" id="PF23321">
    <property type="entry name" value="R1_ABCA1"/>
    <property type="match status" value="1"/>
</dbReference>
<dbReference type="AlphaFoldDB" id="A0A9P6PTG8"/>
<feature type="transmembrane region" description="Helical" evidence="8">
    <location>
        <begin position="283"/>
        <end position="306"/>
    </location>
</feature>
<evidence type="ECO:0000259" key="9">
    <source>
        <dbReference type="PROSITE" id="PS50893"/>
    </source>
</evidence>
<dbReference type="InterPro" id="IPR003439">
    <property type="entry name" value="ABC_transporter-like_ATP-bd"/>
</dbReference>
<keyword evidence="6 8" id="KW-1133">Transmembrane helix</keyword>
<dbReference type="InterPro" id="IPR017871">
    <property type="entry name" value="ABC_transporter-like_CS"/>
</dbReference>
<evidence type="ECO:0000256" key="5">
    <source>
        <dbReference type="ARBA" id="ARBA00022840"/>
    </source>
</evidence>
<evidence type="ECO:0000256" key="6">
    <source>
        <dbReference type="ARBA" id="ARBA00022989"/>
    </source>
</evidence>
<dbReference type="Proteomes" id="UP000807716">
    <property type="component" value="Unassembled WGS sequence"/>
</dbReference>
<comment type="subcellular location">
    <subcellularLocation>
        <location evidence="1">Membrane</location>
        <topology evidence="1">Multi-pass membrane protein</topology>
    </subcellularLocation>
</comment>
<dbReference type="InterPro" id="IPR013525">
    <property type="entry name" value="ABC2_TM"/>
</dbReference>
<keyword evidence="4" id="KW-0547">Nucleotide-binding</keyword>
<dbReference type="InterPro" id="IPR056264">
    <property type="entry name" value="R2_ABCA1-4-like"/>
</dbReference>
<accession>A0A9P6PTG8</accession>
<reference evidence="10" key="1">
    <citation type="journal article" date="2020" name="Fungal Divers.">
        <title>Resolving the Mortierellaceae phylogeny through synthesis of multi-gene phylogenetics and phylogenomics.</title>
        <authorList>
            <person name="Vandepol N."/>
            <person name="Liber J."/>
            <person name="Desiro A."/>
            <person name="Na H."/>
            <person name="Kennedy M."/>
            <person name="Barry K."/>
            <person name="Grigoriev I.V."/>
            <person name="Miller A.N."/>
            <person name="O'Donnell K."/>
            <person name="Stajich J.E."/>
            <person name="Bonito G."/>
        </authorList>
    </citation>
    <scope>NUCLEOTIDE SEQUENCE</scope>
    <source>
        <strain evidence="10">BC1065</strain>
    </source>
</reference>
<keyword evidence="3 8" id="KW-0812">Transmembrane</keyword>
<evidence type="ECO:0000256" key="7">
    <source>
        <dbReference type="ARBA" id="ARBA00023136"/>
    </source>
</evidence>
<name>A0A9P6PTG8_9FUNG</name>
<evidence type="ECO:0000256" key="1">
    <source>
        <dbReference type="ARBA" id="ARBA00004141"/>
    </source>
</evidence>
<feature type="transmembrane region" description="Helical" evidence="8">
    <location>
        <begin position="327"/>
        <end position="350"/>
    </location>
</feature>
<dbReference type="EMBL" id="JAAAJB010000643">
    <property type="protein sequence ID" value="KAG0252650.1"/>
    <property type="molecule type" value="Genomic_DNA"/>
</dbReference>
<feature type="transmembrane region" description="Helical" evidence="8">
    <location>
        <begin position="418"/>
        <end position="436"/>
    </location>
</feature>
<gene>
    <name evidence="10" type="ORF">DFQ27_007938</name>
</gene>
<dbReference type="SUPFAM" id="SSF52540">
    <property type="entry name" value="P-loop containing nucleoside triphosphate hydrolases"/>
    <property type="match status" value="1"/>
</dbReference>
<dbReference type="InterPro" id="IPR003593">
    <property type="entry name" value="AAA+_ATPase"/>
</dbReference>
<sequence>MAFLLKKKARDLEAKQSDGAAFGDVSGDLIRSSYKPTNMDHLKTLIIHNARLTSRSPVVFIFGKAEWQITLFYAGKQMMDINIKECAVIPLMMIGIAIAISLSIQSNIPEITAGMVDTRAIDIRETGIKDEYVSNPVVYVPIIQAVPELNALSTTVAGRLQSVLTSFNPVLKDYPSMDAVALYEHDVGEKMLKNRTMRDYLPQLGFELDSLKPSPSGGSVDFGYTIAFAQNDSMAFMLTTLDRLTQNVDPQTKTIGNASTINFMPTLKTFGARREENSDIASFIVPAFLTFAFSFFITFVASTLVYEKEKGQKNHLQSMGIKPGTYYMARFVIDLVCYLIPVVMVFILMGSLGLKMITSGSWVPYLLLLLLSGPSFVSMGYLLSIFFNDSQTVGQVLGIGLSVVVFFPYFMVQFVFGGANLLAIVLVGIFIPTFALERSISAVAMAQTTGVAYTIKDTFDITRPVFPTMIVFVVQTCLYLALLFWAESQIQARRSFKDVILGRRSSDESKAAKLKSEQDAATDPRLRRQDTSVFLDGKYREQDAEVLEERIRLRAKGMSGSDDNDDNDAVRLLGLSKTFQLKGKRDLVILDNVYLSFKKNECFGYLGPNGAGKTTSIKILTGALSPTAGNATIYGRTVVPFHDELRSMIGICPQFDVLWPDLTSREHLWLFARIKGVAPEQVNDAVEQMVREMDLGPLGDKKAKTFSGGNKRRLSLAMAVIGAPKIVFLDEPTTGVDVAIRQAIWNSIRKLKRHSCVILTTHSMEEADALCDRIGIITNGHIQALGTSQRLKNTYGAGYKIIVKTHNSSAENANAVTRALEDTVGAGRVTLVQALGTTLEYELARVEGERTTDMLAKMFRVFEQHRQELGIADYSVSQTTLAQVFIEFAKEQAAPEEK</sequence>
<feature type="transmembrane region" description="Helical" evidence="8">
    <location>
        <begin position="86"/>
        <end position="104"/>
    </location>
</feature>
<comment type="caution">
    <text evidence="10">The sequence shown here is derived from an EMBL/GenBank/DDBJ whole genome shotgun (WGS) entry which is preliminary data.</text>
</comment>
<feature type="domain" description="ABC transporter" evidence="9">
    <location>
        <begin position="570"/>
        <end position="804"/>
    </location>
</feature>
<keyword evidence="11" id="KW-1185">Reference proteome</keyword>
<dbReference type="Pfam" id="PF12698">
    <property type="entry name" value="ABC2_membrane_3"/>
    <property type="match status" value="1"/>
</dbReference>
<evidence type="ECO:0000256" key="4">
    <source>
        <dbReference type="ARBA" id="ARBA00022741"/>
    </source>
</evidence>
<proteinExistence type="predicted"/>
<dbReference type="InterPro" id="IPR027417">
    <property type="entry name" value="P-loop_NTPase"/>
</dbReference>
<keyword evidence="5" id="KW-0067">ATP-binding</keyword>
<dbReference type="GO" id="GO:0005524">
    <property type="term" value="F:ATP binding"/>
    <property type="evidence" value="ECO:0007669"/>
    <property type="project" value="UniProtKB-KW"/>
</dbReference>
<evidence type="ECO:0000313" key="11">
    <source>
        <dbReference type="Proteomes" id="UP000807716"/>
    </source>
</evidence>
<dbReference type="Pfam" id="PF00005">
    <property type="entry name" value="ABC_tran"/>
    <property type="match status" value="1"/>
</dbReference>
<dbReference type="CDD" id="cd03263">
    <property type="entry name" value="ABC_subfamily_A"/>
    <property type="match status" value="1"/>
</dbReference>
<dbReference type="PROSITE" id="PS00211">
    <property type="entry name" value="ABC_TRANSPORTER_1"/>
    <property type="match status" value="1"/>
</dbReference>
<evidence type="ECO:0000256" key="3">
    <source>
        <dbReference type="ARBA" id="ARBA00022692"/>
    </source>
</evidence>
<protein>
    <recommendedName>
        <fullName evidence="9">ABC transporter domain-containing protein</fullName>
    </recommendedName>
</protein>
<evidence type="ECO:0000256" key="8">
    <source>
        <dbReference type="SAM" id="Phobius"/>
    </source>
</evidence>
<keyword evidence="2" id="KW-0813">Transport</keyword>
<dbReference type="SMART" id="SM00382">
    <property type="entry name" value="AAA"/>
    <property type="match status" value="1"/>
</dbReference>
<keyword evidence="7 8" id="KW-0472">Membrane</keyword>
<dbReference type="PROSITE" id="PS50893">
    <property type="entry name" value="ABC_TRANSPORTER_2"/>
    <property type="match status" value="1"/>
</dbReference>
<evidence type="ECO:0000313" key="10">
    <source>
        <dbReference type="EMBL" id="KAG0252650.1"/>
    </source>
</evidence>
<organism evidence="10 11">
    <name type="scientific">Actinomortierella ambigua</name>
    <dbReference type="NCBI Taxonomy" id="1343610"/>
    <lineage>
        <taxon>Eukaryota</taxon>
        <taxon>Fungi</taxon>
        <taxon>Fungi incertae sedis</taxon>
        <taxon>Mucoromycota</taxon>
        <taxon>Mortierellomycotina</taxon>
        <taxon>Mortierellomycetes</taxon>
        <taxon>Mortierellales</taxon>
        <taxon>Mortierellaceae</taxon>
        <taxon>Actinomortierella</taxon>
    </lineage>
</organism>
<dbReference type="GO" id="GO:0016887">
    <property type="term" value="F:ATP hydrolysis activity"/>
    <property type="evidence" value="ECO:0007669"/>
    <property type="project" value="InterPro"/>
</dbReference>